<sequence>MKFSLRHKQAYISGFRPGVFMRAFIRLPGYIRDIVQYGKMNPPRGFRISVASLFPILTDRDASAGIVQDHYFRQDLWAAQKIFERNPKKHVDIGSRIDGFIAHLLTFRSVTVIDIRSLECDIPGLTFVQDDATELNHVDNDSIDSMSSLHVAEHFGLGRYGDPIDPQACFRFMKTLQRVLSPGGRLYFSVPIGRERVEFNAHRIFAPLTVLQNFTGLKLVSFSFIGDDGLLHSDANPLAIPESDYACGLFEFTKPDND</sequence>
<organism evidence="1 2">
    <name type="scientific">Acidicapsa dinghuensis</name>
    <dbReference type="NCBI Taxonomy" id="2218256"/>
    <lineage>
        <taxon>Bacteria</taxon>
        <taxon>Pseudomonadati</taxon>
        <taxon>Acidobacteriota</taxon>
        <taxon>Terriglobia</taxon>
        <taxon>Terriglobales</taxon>
        <taxon>Acidobacteriaceae</taxon>
        <taxon>Acidicapsa</taxon>
    </lineage>
</organism>
<name>A0ABW1EJ42_9BACT</name>
<dbReference type="Proteomes" id="UP001596091">
    <property type="component" value="Unassembled WGS sequence"/>
</dbReference>
<proteinExistence type="predicted"/>
<accession>A0ABW1EJ42</accession>
<comment type="caution">
    <text evidence="1">The sequence shown here is derived from an EMBL/GenBank/DDBJ whole genome shotgun (WGS) entry which is preliminary data.</text>
</comment>
<dbReference type="RefSeq" id="WP_263341153.1">
    <property type="nucleotide sequence ID" value="NZ_JAGSYH010000006.1"/>
</dbReference>
<evidence type="ECO:0000313" key="1">
    <source>
        <dbReference type="EMBL" id="MFC5863969.1"/>
    </source>
</evidence>
<dbReference type="Gene3D" id="3.40.50.150">
    <property type="entry name" value="Vaccinia Virus protein VP39"/>
    <property type="match status" value="1"/>
</dbReference>
<dbReference type="EMBL" id="JBHSPH010000008">
    <property type="protein sequence ID" value="MFC5863969.1"/>
    <property type="molecule type" value="Genomic_DNA"/>
</dbReference>
<keyword evidence="2" id="KW-1185">Reference proteome</keyword>
<protein>
    <submittedName>
        <fullName evidence="1">DUF268 domain-containing protein</fullName>
    </submittedName>
</protein>
<evidence type="ECO:0000313" key="2">
    <source>
        <dbReference type="Proteomes" id="UP001596091"/>
    </source>
</evidence>
<reference evidence="2" key="1">
    <citation type="journal article" date="2019" name="Int. J. Syst. Evol. Microbiol.">
        <title>The Global Catalogue of Microorganisms (GCM) 10K type strain sequencing project: providing services to taxonomists for standard genome sequencing and annotation.</title>
        <authorList>
            <consortium name="The Broad Institute Genomics Platform"/>
            <consortium name="The Broad Institute Genome Sequencing Center for Infectious Disease"/>
            <person name="Wu L."/>
            <person name="Ma J."/>
        </authorList>
    </citation>
    <scope>NUCLEOTIDE SEQUENCE [LARGE SCALE GENOMIC DNA]</scope>
    <source>
        <strain evidence="2">JCM 4087</strain>
    </source>
</reference>
<dbReference type="InterPro" id="IPR004951">
    <property type="entry name" value="DUF268_CAE_spp"/>
</dbReference>
<dbReference type="Pfam" id="PF03269">
    <property type="entry name" value="DUF268"/>
    <property type="match status" value="1"/>
</dbReference>
<dbReference type="InterPro" id="IPR029063">
    <property type="entry name" value="SAM-dependent_MTases_sf"/>
</dbReference>
<gene>
    <name evidence="1" type="ORF">ACFPT7_16815</name>
</gene>
<dbReference type="SUPFAM" id="SSF53335">
    <property type="entry name" value="S-adenosyl-L-methionine-dependent methyltransferases"/>
    <property type="match status" value="1"/>
</dbReference>